<evidence type="ECO:0000256" key="2">
    <source>
        <dbReference type="ARBA" id="ARBA00022842"/>
    </source>
</evidence>
<dbReference type="SMART" id="SM00922">
    <property type="entry name" value="MR_MLE"/>
    <property type="match status" value="1"/>
</dbReference>
<gene>
    <name evidence="5" type="ORF">METZ01_LOCUS12117</name>
</gene>
<keyword evidence="3" id="KW-0456">Lyase</keyword>
<dbReference type="GO" id="GO:0009063">
    <property type="term" value="P:amino acid catabolic process"/>
    <property type="evidence" value="ECO:0007669"/>
    <property type="project" value="InterPro"/>
</dbReference>
<dbReference type="PANTHER" id="PTHR48073">
    <property type="entry name" value="O-SUCCINYLBENZOATE SYNTHASE-RELATED"/>
    <property type="match status" value="1"/>
</dbReference>
<dbReference type="AlphaFoldDB" id="A0A381P0Q5"/>
<dbReference type="SFLD" id="SFLDG00180">
    <property type="entry name" value="muconate_cycloisomerase"/>
    <property type="match status" value="1"/>
</dbReference>
<dbReference type="Pfam" id="PF13378">
    <property type="entry name" value="MR_MLE_C"/>
    <property type="match status" value="1"/>
</dbReference>
<reference evidence="5" key="1">
    <citation type="submission" date="2018-05" db="EMBL/GenBank/DDBJ databases">
        <authorList>
            <person name="Lanie J.A."/>
            <person name="Ng W.-L."/>
            <person name="Kazmierczak K.M."/>
            <person name="Andrzejewski T.M."/>
            <person name="Davidsen T.M."/>
            <person name="Wayne K.J."/>
            <person name="Tettelin H."/>
            <person name="Glass J.I."/>
            <person name="Rusch D."/>
            <person name="Podicherti R."/>
            <person name="Tsui H.-C.T."/>
            <person name="Winkler M.E."/>
        </authorList>
    </citation>
    <scope>NUCLEOTIDE SEQUENCE</scope>
</reference>
<dbReference type="SUPFAM" id="SSF51604">
    <property type="entry name" value="Enolase C-terminal domain-like"/>
    <property type="match status" value="1"/>
</dbReference>
<keyword evidence="2" id="KW-0460">Magnesium</keyword>
<dbReference type="Gene3D" id="3.20.20.120">
    <property type="entry name" value="Enolase-like C-terminal domain"/>
    <property type="match status" value="1"/>
</dbReference>
<name>A0A381P0Q5_9ZZZZ</name>
<organism evidence="5">
    <name type="scientific">marine metagenome</name>
    <dbReference type="NCBI Taxonomy" id="408172"/>
    <lineage>
        <taxon>unclassified sequences</taxon>
        <taxon>metagenomes</taxon>
        <taxon>ecological metagenomes</taxon>
    </lineage>
</organism>
<dbReference type="GO" id="GO:0016829">
    <property type="term" value="F:lyase activity"/>
    <property type="evidence" value="ECO:0007669"/>
    <property type="project" value="UniProtKB-KW"/>
</dbReference>
<dbReference type="PANTHER" id="PTHR48073:SF2">
    <property type="entry name" value="O-SUCCINYLBENZOATE SYNTHASE"/>
    <property type="match status" value="1"/>
</dbReference>
<dbReference type="Pfam" id="PF21508">
    <property type="entry name" value="MenC_N"/>
    <property type="match status" value="1"/>
</dbReference>
<dbReference type="SFLD" id="SFLDS00001">
    <property type="entry name" value="Enolase"/>
    <property type="match status" value="1"/>
</dbReference>
<dbReference type="EMBL" id="UINC01000666">
    <property type="protein sequence ID" value="SUZ59263.1"/>
    <property type="molecule type" value="Genomic_DNA"/>
</dbReference>
<dbReference type="InterPro" id="IPR036849">
    <property type="entry name" value="Enolase-like_C_sf"/>
</dbReference>
<dbReference type="InterPro" id="IPR018110">
    <property type="entry name" value="Mandel_Rmase/mucon_lact_enz_CS"/>
</dbReference>
<proteinExistence type="predicted"/>
<protein>
    <recommendedName>
        <fullName evidence="4">Mandelate racemase/muconate lactonizing enzyme C-terminal domain-containing protein</fullName>
    </recommendedName>
</protein>
<dbReference type="SFLD" id="SFLDF00009">
    <property type="entry name" value="o-succinylbenzoate_synthase"/>
    <property type="match status" value="1"/>
</dbReference>
<evidence type="ECO:0000313" key="5">
    <source>
        <dbReference type="EMBL" id="SUZ59263.1"/>
    </source>
</evidence>
<dbReference type="InterPro" id="IPR029017">
    <property type="entry name" value="Enolase-like_N"/>
</dbReference>
<evidence type="ECO:0000256" key="3">
    <source>
        <dbReference type="ARBA" id="ARBA00023239"/>
    </source>
</evidence>
<dbReference type="PROSITE" id="PS00909">
    <property type="entry name" value="MR_MLE_2"/>
    <property type="match status" value="1"/>
</dbReference>
<dbReference type="InterPro" id="IPR013342">
    <property type="entry name" value="Mandelate_racemase_C"/>
</dbReference>
<sequence length="315" mass="33532">MFITLHKRVLNLRNALVTAHGNTTERHVIEISVSEGQFCGWGEAAPLPGFGLESFEEAEVALERWVQDPEQLPVSPAALSGAATALESLELAKTGASLPSASIAVQALVAAVAVGDVETQVIEAIESGYPAVKLKVAATNTDSDIERIRVAAAVTRGRTLLRLDANGGWSSKEALDVLSAVSEDDIELVEEPTPDLTDWRKIVTDTGVEVGADEHLNSPLETERILELGAAQTFVLKPSVLGGPKSTRRLASLAKEHNVRVLISSFLDGPIALRAARDLALEVAPHEIHGLGTAALFVEEFPEDVKPISGRISRP</sequence>
<dbReference type="SUPFAM" id="SSF54826">
    <property type="entry name" value="Enolase N-terminal domain-like"/>
    <property type="match status" value="1"/>
</dbReference>
<keyword evidence="1" id="KW-0479">Metal-binding</keyword>
<accession>A0A381P0Q5</accession>
<dbReference type="GO" id="GO:0046872">
    <property type="term" value="F:metal ion binding"/>
    <property type="evidence" value="ECO:0007669"/>
    <property type="project" value="UniProtKB-KW"/>
</dbReference>
<feature type="domain" description="Mandelate racemase/muconate lactonizing enzyme C-terminal" evidence="4">
    <location>
        <begin position="114"/>
        <end position="209"/>
    </location>
</feature>
<dbReference type="InterPro" id="IPR041338">
    <property type="entry name" value="OSBS_N"/>
</dbReference>
<evidence type="ECO:0000256" key="1">
    <source>
        <dbReference type="ARBA" id="ARBA00022723"/>
    </source>
</evidence>
<dbReference type="NCBIfam" id="TIGR01927">
    <property type="entry name" value="menC_gam_Gplu"/>
    <property type="match status" value="1"/>
</dbReference>
<dbReference type="InterPro" id="IPR029065">
    <property type="entry name" value="Enolase_C-like"/>
</dbReference>
<dbReference type="Gene3D" id="3.30.390.10">
    <property type="entry name" value="Enolase-like, N-terminal domain"/>
    <property type="match status" value="1"/>
</dbReference>
<evidence type="ECO:0000259" key="4">
    <source>
        <dbReference type="SMART" id="SM00922"/>
    </source>
</evidence>